<reference evidence="2" key="1">
    <citation type="submission" date="2020-10" db="EMBL/GenBank/DDBJ databases">
        <title>Sequencing the genomes of 1000 actinobacteria strains.</title>
        <authorList>
            <person name="Klenk H.-P."/>
        </authorList>
    </citation>
    <scope>NUCLEOTIDE SEQUENCE</scope>
    <source>
        <strain evidence="2">DSM 45354</strain>
    </source>
</reference>
<dbReference type="SUPFAM" id="SSF54593">
    <property type="entry name" value="Glyoxalase/Bleomycin resistance protein/Dihydroxybiphenyl dioxygenase"/>
    <property type="match status" value="1"/>
</dbReference>
<comment type="caution">
    <text evidence="2">The sequence shown here is derived from an EMBL/GenBank/DDBJ whole genome shotgun (WGS) entry which is preliminary data.</text>
</comment>
<dbReference type="RefSeq" id="WP_192756139.1">
    <property type="nucleotide sequence ID" value="NZ_BAABJL010000160.1"/>
</dbReference>
<keyword evidence="2" id="KW-0456">Lyase</keyword>
<dbReference type="GO" id="GO:0016829">
    <property type="term" value="F:lyase activity"/>
    <property type="evidence" value="ECO:0007669"/>
    <property type="project" value="UniProtKB-KW"/>
</dbReference>
<dbReference type="AlphaFoldDB" id="A0A927RRD8"/>
<dbReference type="InterPro" id="IPR004360">
    <property type="entry name" value="Glyas_Fos-R_dOase_dom"/>
</dbReference>
<dbReference type="Pfam" id="PF00903">
    <property type="entry name" value="Glyoxalase"/>
    <property type="match status" value="1"/>
</dbReference>
<dbReference type="PROSITE" id="PS51819">
    <property type="entry name" value="VOC"/>
    <property type="match status" value="1"/>
</dbReference>
<evidence type="ECO:0000259" key="1">
    <source>
        <dbReference type="PROSITE" id="PS51819"/>
    </source>
</evidence>
<accession>A0A927RRD8</accession>
<gene>
    <name evidence="2" type="ORF">HEB94_010081</name>
</gene>
<evidence type="ECO:0000313" key="2">
    <source>
        <dbReference type="EMBL" id="MBE1613233.1"/>
    </source>
</evidence>
<dbReference type="InterPro" id="IPR037523">
    <property type="entry name" value="VOC_core"/>
</dbReference>
<dbReference type="Gene3D" id="3.10.180.10">
    <property type="entry name" value="2,3-Dihydroxybiphenyl 1,2-Dioxygenase, domain 1"/>
    <property type="match status" value="1"/>
</dbReference>
<protein>
    <submittedName>
        <fullName evidence="2">Enzyme related to lactoylglutathione lyase</fullName>
    </submittedName>
</protein>
<dbReference type="CDD" id="cd06587">
    <property type="entry name" value="VOC"/>
    <property type="match status" value="1"/>
</dbReference>
<dbReference type="Proteomes" id="UP000638648">
    <property type="component" value="Unassembled WGS sequence"/>
</dbReference>
<sequence>MTAVGVRGIDNVLFTVGDLDTAVEFYAGRLGLPLTFRIDEAGVALFRIGAEAPGLLLRRGPITWTTQGAPRVWLEVGDARATAAALGSAGVKVLADPFQVATGWTVEVADPWGNVIGFTDYTRMPERGRPA</sequence>
<keyword evidence="3" id="KW-1185">Reference proteome</keyword>
<evidence type="ECO:0000313" key="3">
    <source>
        <dbReference type="Proteomes" id="UP000638648"/>
    </source>
</evidence>
<proteinExistence type="predicted"/>
<dbReference type="InterPro" id="IPR029068">
    <property type="entry name" value="Glyas_Bleomycin-R_OHBP_Dase"/>
</dbReference>
<dbReference type="EMBL" id="JADBEM010000001">
    <property type="protein sequence ID" value="MBE1613233.1"/>
    <property type="molecule type" value="Genomic_DNA"/>
</dbReference>
<feature type="domain" description="VOC" evidence="1">
    <location>
        <begin position="8"/>
        <end position="121"/>
    </location>
</feature>
<name>A0A927RRD8_9ACTN</name>
<organism evidence="2 3">
    <name type="scientific">Actinopolymorpha pittospori</name>
    <dbReference type="NCBI Taxonomy" id="648752"/>
    <lineage>
        <taxon>Bacteria</taxon>
        <taxon>Bacillati</taxon>
        <taxon>Actinomycetota</taxon>
        <taxon>Actinomycetes</taxon>
        <taxon>Propionibacteriales</taxon>
        <taxon>Actinopolymorphaceae</taxon>
        <taxon>Actinopolymorpha</taxon>
    </lineage>
</organism>